<proteinExistence type="predicted"/>
<dbReference type="AlphaFoldDB" id="A0A1B9CSI0"/>
<name>A0A1B9CSI0_MYCMA</name>
<evidence type="ECO:0000313" key="3">
    <source>
        <dbReference type="Proteomes" id="UP000092683"/>
    </source>
</evidence>
<accession>A0A1B9CSI0</accession>
<sequence>MRSKVVVLLAGGMLALVLLTRYFALSRAGVPLGWLLYLGLPITGAGVLFALRLIDLSAGWTTKGGTLQQHDGIRAHPATLSLSEPTLSERLEQLEDLHTSGAISETEYSARRLQIIANR</sequence>
<dbReference type="EMBL" id="MBEE01000232">
    <property type="protein sequence ID" value="OCB45491.1"/>
    <property type="molecule type" value="Genomic_DNA"/>
</dbReference>
<keyword evidence="1" id="KW-0812">Transmembrane</keyword>
<organism evidence="2 3">
    <name type="scientific">Mycobacterium malmoense</name>
    <dbReference type="NCBI Taxonomy" id="1780"/>
    <lineage>
        <taxon>Bacteria</taxon>
        <taxon>Bacillati</taxon>
        <taxon>Actinomycetota</taxon>
        <taxon>Actinomycetes</taxon>
        <taxon>Mycobacteriales</taxon>
        <taxon>Mycobacteriaceae</taxon>
        <taxon>Mycobacterium</taxon>
    </lineage>
</organism>
<gene>
    <name evidence="2" type="ORF">A5677_04940</name>
</gene>
<feature type="transmembrane region" description="Helical" evidence="1">
    <location>
        <begin position="36"/>
        <end position="54"/>
    </location>
</feature>
<dbReference type="OrthoDB" id="4742756at2"/>
<comment type="caution">
    <text evidence="2">The sequence shown here is derived from an EMBL/GenBank/DDBJ whole genome shotgun (WGS) entry which is preliminary data.</text>
</comment>
<reference evidence="2 3" key="1">
    <citation type="submission" date="2016-06" db="EMBL/GenBank/DDBJ databases">
        <authorList>
            <person name="Kjaerup R.B."/>
            <person name="Dalgaard T.S."/>
            <person name="Juul-Madsen H.R."/>
        </authorList>
    </citation>
    <scope>NUCLEOTIDE SEQUENCE [LARGE SCALE GENOMIC DNA]</scope>
    <source>
        <strain evidence="2 3">E3012</strain>
    </source>
</reference>
<dbReference type="RefSeq" id="WP_065483453.1">
    <property type="nucleotide sequence ID" value="NZ_MBEE01000232.1"/>
</dbReference>
<dbReference type="Proteomes" id="UP000092683">
    <property type="component" value="Unassembled WGS sequence"/>
</dbReference>
<protein>
    <recommendedName>
        <fullName evidence="4">SHOCT domain-containing protein</fullName>
    </recommendedName>
</protein>
<evidence type="ECO:0000256" key="1">
    <source>
        <dbReference type="SAM" id="Phobius"/>
    </source>
</evidence>
<keyword evidence="1" id="KW-1133">Transmembrane helix</keyword>
<evidence type="ECO:0000313" key="2">
    <source>
        <dbReference type="EMBL" id="OCB45491.1"/>
    </source>
</evidence>
<evidence type="ECO:0008006" key="4">
    <source>
        <dbReference type="Google" id="ProtNLM"/>
    </source>
</evidence>
<keyword evidence="1" id="KW-0472">Membrane</keyword>